<dbReference type="PANTHER" id="PTHR28236:SF1">
    <property type="entry name" value="LARGE RIBOSOMAL SUBUNIT PROTEIN ML53"/>
    <property type="match status" value="1"/>
</dbReference>
<dbReference type="GO" id="GO:0005762">
    <property type="term" value="C:mitochondrial large ribosomal subunit"/>
    <property type="evidence" value="ECO:0007669"/>
    <property type="project" value="TreeGrafter"/>
</dbReference>
<evidence type="ECO:0000256" key="6">
    <source>
        <dbReference type="ARBA" id="ARBA00035180"/>
    </source>
</evidence>
<accession>W6MQ94</accession>
<dbReference type="Pfam" id="PF10780">
    <property type="entry name" value="MRP_L53"/>
    <property type="match status" value="1"/>
</dbReference>
<dbReference type="GeneID" id="34522239"/>
<protein>
    <recommendedName>
        <fullName evidence="6">Large ribosomal subunit protein mL53</fullName>
    </recommendedName>
    <alternativeName>
        <fullName evidence="7">54S ribosomal protein L44, mitochondrial</fullName>
    </alternativeName>
</protein>
<dbReference type="AlphaFoldDB" id="W6MQ94"/>
<evidence type="ECO:0000313" key="8">
    <source>
        <dbReference type="EMBL" id="CDK28861.1"/>
    </source>
</evidence>
<evidence type="ECO:0000313" key="9">
    <source>
        <dbReference type="Proteomes" id="UP000019384"/>
    </source>
</evidence>
<evidence type="ECO:0000256" key="2">
    <source>
        <dbReference type="ARBA" id="ARBA00005557"/>
    </source>
</evidence>
<dbReference type="GO" id="GO:0003735">
    <property type="term" value="F:structural constituent of ribosome"/>
    <property type="evidence" value="ECO:0007669"/>
    <property type="project" value="TreeGrafter"/>
</dbReference>
<evidence type="ECO:0000256" key="1">
    <source>
        <dbReference type="ARBA" id="ARBA00004173"/>
    </source>
</evidence>
<name>W6MQ94_9ASCO</name>
<dbReference type="InterPro" id="IPR042776">
    <property type="entry name" value="Ribosomal_mL53_fung"/>
</dbReference>
<dbReference type="Proteomes" id="UP000019384">
    <property type="component" value="Unassembled WGS sequence"/>
</dbReference>
<evidence type="ECO:0000256" key="5">
    <source>
        <dbReference type="ARBA" id="ARBA00023274"/>
    </source>
</evidence>
<dbReference type="STRING" id="1382522.W6MQ94"/>
<gene>
    <name evidence="8" type="ORF">KUCA_T00004846001</name>
</gene>
<dbReference type="OrthoDB" id="4136894at2759"/>
<keyword evidence="9" id="KW-1185">Reference proteome</keyword>
<evidence type="ECO:0000256" key="4">
    <source>
        <dbReference type="ARBA" id="ARBA00023128"/>
    </source>
</evidence>
<dbReference type="PANTHER" id="PTHR28236">
    <property type="entry name" value="54S RIBOSOMAL PROTEIN L44, MITOCHONDRIAL"/>
    <property type="match status" value="1"/>
</dbReference>
<comment type="subcellular location">
    <subcellularLocation>
        <location evidence="1">Mitochondrion</location>
    </subcellularLocation>
</comment>
<keyword evidence="4" id="KW-0496">Mitochondrion</keyword>
<reference evidence="8" key="2">
    <citation type="submission" date="2014-02" db="EMBL/GenBank/DDBJ databases">
        <title>Complete DNA sequence of /Kuraishia capsulata/ illustrates novel genomic features among budding yeasts (/Saccharomycotina/).</title>
        <authorList>
            <person name="Morales L."/>
            <person name="Noel B."/>
            <person name="Porcel B."/>
            <person name="Marcet-Houben M."/>
            <person name="Hullo M-F."/>
            <person name="Sacerdot C."/>
            <person name="Tekaia F."/>
            <person name="Leh-Louis V."/>
            <person name="Despons L."/>
            <person name="Khanna V."/>
            <person name="Aury J-M."/>
            <person name="Barbe V."/>
            <person name="Couloux A."/>
            <person name="Labadie K."/>
            <person name="Pelletier E."/>
            <person name="Souciet J-L."/>
            <person name="Boekhout T."/>
            <person name="Gabaldon T."/>
            <person name="Wincker P."/>
            <person name="Dujon B."/>
        </authorList>
    </citation>
    <scope>NUCLEOTIDE SEQUENCE</scope>
    <source>
        <strain evidence="8">CBS 1993</strain>
    </source>
</reference>
<dbReference type="RefSeq" id="XP_022460851.1">
    <property type="nucleotide sequence ID" value="XM_022605972.1"/>
</dbReference>
<dbReference type="EMBL" id="HG793130">
    <property type="protein sequence ID" value="CDK28861.1"/>
    <property type="molecule type" value="Genomic_DNA"/>
</dbReference>
<dbReference type="FunFam" id="3.40.30.10:FF:000260">
    <property type="entry name" value="Mitochondrial ribosomal protein L44"/>
    <property type="match status" value="1"/>
</dbReference>
<reference evidence="8" key="1">
    <citation type="submission" date="2013-12" db="EMBL/GenBank/DDBJ databases">
        <authorList>
            <person name="Genoscope - CEA"/>
        </authorList>
    </citation>
    <scope>NUCLEOTIDE SEQUENCE</scope>
    <source>
        <strain evidence="8">CBS 1993</strain>
    </source>
</reference>
<sequence length="96" mass="11214">MLTKYFTKVTVRFNPFLKEAKPARLFLSSIPPSMRQSCIIDFKILSEQSKEKPIISVTFKDKEVLEVNPSEMNFADIADTFDRHAKKIRFKEQIES</sequence>
<dbReference type="HOGENOM" id="CLU_131037_1_0_1"/>
<proteinExistence type="inferred from homology"/>
<comment type="similarity">
    <text evidence="2">Belongs to the mitochondrion-specific ribosomal protein mL53 family.</text>
</comment>
<keyword evidence="3" id="KW-0689">Ribosomal protein</keyword>
<evidence type="ECO:0000256" key="3">
    <source>
        <dbReference type="ARBA" id="ARBA00022980"/>
    </source>
</evidence>
<evidence type="ECO:0000256" key="7">
    <source>
        <dbReference type="ARBA" id="ARBA00077936"/>
    </source>
</evidence>
<keyword evidence="5" id="KW-0687">Ribonucleoprotein</keyword>
<dbReference type="Gene3D" id="3.40.30.10">
    <property type="entry name" value="Glutaredoxin"/>
    <property type="match status" value="1"/>
</dbReference>
<dbReference type="InterPro" id="IPR019716">
    <property type="entry name" value="Ribosomal_mL53"/>
</dbReference>
<organism evidence="8 9">
    <name type="scientific">Kuraishia capsulata CBS 1993</name>
    <dbReference type="NCBI Taxonomy" id="1382522"/>
    <lineage>
        <taxon>Eukaryota</taxon>
        <taxon>Fungi</taxon>
        <taxon>Dikarya</taxon>
        <taxon>Ascomycota</taxon>
        <taxon>Saccharomycotina</taxon>
        <taxon>Pichiomycetes</taxon>
        <taxon>Pichiales</taxon>
        <taxon>Pichiaceae</taxon>
        <taxon>Kuraishia</taxon>
    </lineage>
</organism>